<evidence type="ECO:0000256" key="1">
    <source>
        <dbReference type="SAM" id="MobiDB-lite"/>
    </source>
</evidence>
<feature type="compositionally biased region" description="Polar residues" evidence="1">
    <location>
        <begin position="112"/>
        <end position="124"/>
    </location>
</feature>
<proteinExistence type="predicted"/>
<name>A0A0G4F3V8_9ALVE</name>
<dbReference type="VEuPathDB" id="CryptoDB:Cvel_15023"/>
<protein>
    <submittedName>
        <fullName evidence="2">Uncharacterized protein</fullName>
    </submittedName>
</protein>
<dbReference type="EMBL" id="CDMZ01000103">
    <property type="protein sequence ID" value="CEM06688.1"/>
    <property type="molecule type" value="Genomic_DNA"/>
</dbReference>
<sequence>METGSAWRQPIFGDRLVHVRSNGALHATQLCTQRHSLYGRSSSSIGASSETGAGQGSAFLTSVPETSIRFGASRPVSICLQDLPRAAPRFALRASRRIVCHKLQETVHTRPRTTLSTCNSSSKSAPAFTSAP</sequence>
<reference evidence="2" key="1">
    <citation type="submission" date="2014-11" db="EMBL/GenBank/DDBJ databases">
        <authorList>
            <person name="Otto D Thomas"/>
            <person name="Naeem Raeece"/>
        </authorList>
    </citation>
    <scope>NUCLEOTIDE SEQUENCE</scope>
</reference>
<evidence type="ECO:0000313" key="2">
    <source>
        <dbReference type="EMBL" id="CEM06688.1"/>
    </source>
</evidence>
<accession>A0A0G4F3V8</accession>
<dbReference type="AlphaFoldDB" id="A0A0G4F3V8"/>
<gene>
    <name evidence="2" type="ORF">Cvel_15023</name>
</gene>
<organism evidence="2">
    <name type="scientific">Chromera velia CCMP2878</name>
    <dbReference type="NCBI Taxonomy" id="1169474"/>
    <lineage>
        <taxon>Eukaryota</taxon>
        <taxon>Sar</taxon>
        <taxon>Alveolata</taxon>
        <taxon>Colpodellida</taxon>
        <taxon>Chromeraceae</taxon>
        <taxon>Chromera</taxon>
    </lineage>
</organism>
<feature type="region of interest" description="Disordered" evidence="1">
    <location>
        <begin position="111"/>
        <end position="132"/>
    </location>
</feature>